<proteinExistence type="predicted"/>
<evidence type="ECO:0000256" key="1">
    <source>
        <dbReference type="SAM" id="MobiDB-lite"/>
    </source>
</evidence>
<dbReference type="InterPro" id="IPR029039">
    <property type="entry name" value="Flavoprotein-like_sf"/>
</dbReference>
<dbReference type="Gene3D" id="3.40.50.360">
    <property type="match status" value="1"/>
</dbReference>
<keyword evidence="2" id="KW-0812">Transmembrane</keyword>
<organism evidence="4 5">
    <name type="scientific">Gordonibacter massiliensis</name>
    <name type="common">ex Traore et al. 2017</name>
    <dbReference type="NCBI Taxonomy" id="1841863"/>
    <lineage>
        <taxon>Bacteria</taxon>
        <taxon>Bacillati</taxon>
        <taxon>Actinomycetota</taxon>
        <taxon>Coriobacteriia</taxon>
        <taxon>Eggerthellales</taxon>
        <taxon>Eggerthellaceae</taxon>
        <taxon>Gordonibacter</taxon>
    </lineage>
</organism>
<gene>
    <name evidence="4" type="ORF">H7313_07915</name>
</gene>
<dbReference type="InterPro" id="IPR006311">
    <property type="entry name" value="TAT_signal"/>
</dbReference>
<keyword evidence="2" id="KW-0472">Membrane</keyword>
<feature type="region of interest" description="Disordered" evidence="1">
    <location>
        <begin position="39"/>
        <end position="69"/>
    </location>
</feature>
<evidence type="ECO:0000259" key="3">
    <source>
        <dbReference type="Pfam" id="PF12682"/>
    </source>
</evidence>
<dbReference type="PROSITE" id="PS51257">
    <property type="entry name" value="PROKAR_LIPOPROTEIN"/>
    <property type="match status" value="1"/>
</dbReference>
<dbReference type="InterPro" id="IPR008254">
    <property type="entry name" value="Flavodoxin/NO_synth"/>
</dbReference>
<dbReference type="PANTHER" id="PTHR39201:SF1">
    <property type="entry name" value="FLAVODOXIN-LIKE DOMAIN-CONTAINING PROTEIN"/>
    <property type="match status" value="1"/>
</dbReference>
<dbReference type="GO" id="GO:0010181">
    <property type="term" value="F:FMN binding"/>
    <property type="evidence" value="ECO:0007669"/>
    <property type="project" value="InterPro"/>
</dbReference>
<dbReference type="RefSeq" id="WP_185905123.1">
    <property type="nucleotide sequence ID" value="NZ_JACMSE010000004.1"/>
</dbReference>
<evidence type="ECO:0000313" key="4">
    <source>
        <dbReference type="EMBL" id="MBC2889272.1"/>
    </source>
</evidence>
<keyword evidence="2" id="KW-1133">Transmembrane helix</keyword>
<reference evidence="4 5" key="1">
    <citation type="submission" date="2020-08" db="EMBL/GenBank/DDBJ databases">
        <authorList>
            <person name="Liu C."/>
            <person name="Sun Q."/>
        </authorList>
    </citation>
    <scope>NUCLEOTIDE SEQUENCE [LARGE SCALE GENOMIC DNA]</scope>
    <source>
        <strain evidence="4 5">N22</strain>
    </source>
</reference>
<protein>
    <submittedName>
        <fullName evidence="4">NAD(P)H-dependent oxidoreductase</fullName>
    </submittedName>
</protein>
<dbReference type="EMBL" id="JACMSE010000004">
    <property type="protein sequence ID" value="MBC2889272.1"/>
    <property type="molecule type" value="Genomic_DNA"/>
</dbReference>
<dbReference type="Pfam" id="PF12682">
    <property type="entry name" value="Flavodoxin_4"/>
    <property type="match status" value="1"/>
</dbReference>
<feature type="domain" description="Flavodoxin-like" evidence="3">
    <location>
        <begin position="74"/>
        <end position="225"/>
    </location>
</feature>
<accession>A0A842JAT9</accession>
<dbReference type="PROSITE" id="PS51318">
    <property type="entry name" value="TAT"/>
    <property type="match status" value="1"/>
</dbReference>
<comment type="caution">
    <text evidence="4">The sequence shown here is derived from an EMBL/GenBank/DDBJ whole genome shotgun (WGS) entry which is preliminary data.</text>
</comment>
<dbReference type="PANTHER" id="PTHR39201">
    <property type="entry name" value="EXPORTED PROTEIN-RELATED"/>
    <property type="match status" value="1"/>
</dbReference>
<dbReference type="AlphaFoldDB" id="A0A842JAT9"/>
<name>A0A842JAT9_9ACTN</name>
<keyword evidence="5" id="KW-1185">Reference proteome</keyword>
<feature type="transmembrane region" description="Helical" evidence="2">
    <location>
        <begin position="12"/>
        <end position="35"/>
    </location>
</feature>
<dbReference type="SUPFAM" id="SSF52218">
    <property type="entry name" value="Flavoproteins"/>
    <property type="match status" value="1"/>
</dbReference>
<evidence type="ECO:0000256" key="2">
    <source>
        <dbReference type="SAM" id="Phobius"/>
    </source>
</evidence>
<evidence type="ECO:0000313" key="5">
    <source>
        <dbReference type="Proteomes" id="UP000587396"/>
    </source>
</evidence>
<feature type="compositionally biased region" description="Low complexity" evidence="1">
    <location>
        <begin position="54"/>
        <end position="67"/>
    </location>
</feature>
<sequence length="228" mass="24149">MRRNELDRRTFVMGSVGFGMAVLAGGMLAGCAAAGESAVPEARRSPDAPESDGAEGPIEAPEAASEPGAGGARSLVAAFSYSGTTLTVAERIAETTGADLFRIETSDVYPDDYETMTAQVQREKDEGYLPPIKAGVPDWDAYDTVYLGYPIWWGGLPHVMRAFLLQHDLAGKVVAPFCTSGGSGIEGALADIRALYPDASLLEGLVLTRGSLPGALDKVEPWVEKLRR</sequence>
<dbReference type="Proteomes" id="UP000587396">
    <property type="component" value="Unassembled WGS sequence"/>
</dbReference>